<reference evidence="7" key="2">
    <citation type="submission" date="2023-06" db="EMBL/GenBank/DDBJ databases">
        <authorList>
            <person name="Ma L."/>
            <person name="Liu K.-W."/>
            <person name="Li Z."/>
            <person name="Hsiao Y.-Y."/>
            <person name="Qi Y."/>
            <person name="Fu T."/>
            <person name="Tang G."/>
            <person name="Zhang D."/>
            <person name="Sun W.-H."/>
            <person name="Liu D.-K."/>
            <person name="Li Y."/>
            <person name="Chen G.-Z."/>
            <person name="Liu X.-D."/>
            <person name="Liao X.-Y."/>
            <person name="Jiang Y.-T."/>
            <person name="Yu X."/>
            <person name="Hao Y."/>
            <person name="Huang J."/>
            <person name="Zhao X.-W."/>
            <person name="Ke S."/>
            <person name="Chen Y.-Y."/>
            <person name="Wu W.-L."/>
            <person name="Hsu J.-L."/>
            <person name="Lin Y.-F."/>
            <person name="Huang M.-D."/>
            <person name="Li C.-Y."/>
            <person name="Huang L."/>
            <person name="Wang Z.-W."/>
            <person name="Zhao X."/>
            <person name="Zhong W.-Y."/>
            <person name="Peng D.-H."/>
            <person name="Ahmad S."/>
            <person name="Lan S."/>
            <person name="Zhang J.-S."/>
            <person name="Tsai W.-C."/>
            <person name="Van De Peer Y."/>
            <person name="Liu Z.-J."/>
        </authorList>
    </citation>
    <scope>NUCLEOTIDE SEQUENCE</scope>
    <source>
        <strain evidence="7">CP</strain>
        <tissue evidence="7">Leaves</tissue>
    </source>
</reference>
<proteinExistence type="predicted"/>
<evidence type="ECO:0000313" key="7">
    <source>
        <dbReference type="EMBL" id="KAK1283561.1"/>
    </source>
</evidence>
<dbReference type="Gene3D" id="4.10.60.10">
    <property type="entry name" value="Zinc finger, CCHC-type"/>
    <property type="match status" value="2"/>
</dbReference>
<sequence>MARQCPKADMLMDRHPAPLRGGGYRDVVCRMCNQMGHMSRDCMGAITICHNCGGRGHFAYECPSGRLMDRGPRRY</sequence>
<keyword evidence="8" id="KW-1185">Reference proteome</keyword>
<evidence type="ECO:0000256" key="5">
    <source>
        <dbReference type="PROSITE-ProRule" id="PRU00047"/>
    </source>
</evidence>
<dbReference type="EMBL" id="JAUJYO010000021">
    <property type="protein sequence ID" value="KAK1283561.1"/>
    <property type="molecule type" value="Genomic_DNA"/>
</dbReference>
<dbReference type="PANTHER" id="PTHR47103">
    <property type="entry name" value="DNA-BINDING PROTEIN"/>
    <property type="match status" value="1"/>
</dbReference>
<dbReference type="SMART" id="SM00343">
    <property type="entry name" value="ZnF_C2HC"/>
    <property type="match status" value="2"/>
</dbReference>
<reference evidence="7" key="1">
    <citation type="journal article" date="2023" name="Nat. Commun.">
        <title>Diploid and tetraploid genomes of Acorus and the evolution of monocots.</title>
        <authorList>
            <person name="Ma L."/>
            <person name="Liu K.W."/>
            <person name="Li Z."/>
            <person name="Hsiao Y.Y."/>
            <person name="Qi Y."/>
            <person name="Fu T."/>
            <person name="Tang G.D."/>
            <person name="Zhang D."/>
            <person name="Sun W.H."/>
            <person name="Liu D.K."/>
            <person name="Li Y."/>
            <person name="Chen G.Z."/>
            <person name="Liu X.D."/>
            <person name="Liao X.Y."/>
            <person name="Jiang Y.T."/>
            <person name="Yu X."/>
            <person name="Hao Y."/>
            <person name="Huang J."/>
            <person name="Zhao X.W."/>
            <person name="Ke S."/>
            <person name="Chen Y.Y."/>
            <person name="Wu W.L."/>
            <person name="Hsu J.L."/>
            <person name="Lin Y.F."/>
            <person name="Huang M.D."/>
            <person name="Li C.Y."/>
            <person name="Huang L."/>
            <person name="Wang Z.W."/>
            <person name="Zhao X."/>
            <person name="Zhong W.Y."/>
            <person name="Peng D.H."/>
            <person name="Ahmad S."/>
            <person name="Lan S."/>
            <person name="Zhang J.S."/>
            <person name="Tsai W.C."/>
            <person name="Van de Peer Y."/>
            <person name="Liu Z.J."/>
        </authorList>
    </citation>
    <scope>NUCLEOTIDE SEQUENCE</scope>
    <source>
        <strain evidence="7">CP</strain>
    </source>
</reference>
<evidence type="ECO:0000256" key="1">
    <source>
        <dbReference type="ARBA" id="ARBA00022723"/>
    </source>
</evidence>
<dbReference type="SUPFAM" id="SSF57756">
    <property type="entry name" value="Retrovirus zinc finger-like domains"/>
    <property type="match status" value="1"/>
</dbReference>
<keyword evidence="2" id="KW-0677">Repeat</keyword>
<protein>
    <recommendedName>
        <fullName evidence="6">CCHC-type domain-containing protein</fullName>
    </recommendedName>
</protein>
<name>A0AAV9C572_ACOCL</name>
<evidence type="ECO:0000256" key="3">
    <source>
        <dbReference type="ARBA" id="ARBA00022771"/>
    </source>
</evidence>
<evidence type="ECO:0000259" key="6">
    <source>
        <dbReference type="PROSITE" id="PS50158"/>
    </source>
</evidence>
<dbReference type="Pfam" id="PF00098">
    <property type="entry name" value="zf-CCHC"/>
    <property type="match status" value="2"/>
</dbReference>
<feature type="domain" description="CCHC-type" evidence="6">
    <location>
        <begin position="29"/>
        <end position="42"/>
    </location>
</feature>
<keyword evidence="3 5" id="KW-0863">Zinc-finger</keyword>
<dbReference type="GO" id="GO:0003676">
    <property type="term" value="F:nucleic acid binding"/>
    <property type="evidence" value="ECO:0007669"/>
    <property type="project" value="InterPro"/>
</dbReference>
<dbReference type="Proteomes" id="UP001180020">
    <property type="component" value="Unassembled WGS sequence"/>
</dbReference>
<dbReference type="PROSITE" id="PS50158">
    <property type="entry name" value="ZF_CCHC"/>
    <property type="match status" value="2"/>
</dbReference>
<evidence type="ECO:0000256" key="4">
    <source>
        <dbReference type="ARBA" id="ARBA00022833"/>
    </source>
</evidence>
<keyword evidence="1" id="KW-0479">Metal-binding</keyword>
<dbReference type="InterPro" id="IPR001878">
    <property type="entry name" value="Znf_CCHC"/>
</dbReference>
<dbReference type="InterPro" id="IPR036875">
    <property type="entry name" value="Znf_CCHC_sf"/>
</dbReference>
<evidence type="ECO:0000313" key="8">
    <source>
        <dbReference type="Proteomes" id="UP001180020"/>
    </source>
</evidence>
<gene>
    <name evidence="7" type="ORF">QJS10_CPB21g00307</name>
</gene>
<feature type="domain" description="CCHC-type" evidence="6">
    <location>
        <begin position="49"/>
        <end position="64"/>
    </location>
</feature>
<organism evidence="7 8">
    <name type="scientific">Acorus calamus</name>
    <name type="common">Sweet flag</name>
    <dbReference type="NCBI Taxonomy" id="4465"/>
    <lineage>
        <taxon>Eukaryota</taxon>
        <taxon>Viridiplantae</taxon>
        <taxon>Streptophyta</taxon>
        <taxon>Embryophyta</taxon>
        <taxon>Tracheophyta</taxon>
        <taxon>Spermatophyta</taxon>
        <taxon>Magnoliopsida</taxon>
        <taxon>Liliopsida</taxon>
        <taxon>Acoraceae</taxon>
        <taxon>Acorus</taxon>
    </lineage>
</organism>
<dbReference type="AlphaFoldDB" id="A0AAV9C572"/>
<dbReference type="GO" id="GO:0008270">
    <property type="term" value="F:zinc ion binding"/>
    <property type="evidence" value="ECO:0007669"/>
    <property type="project" value="UniProtKB-KW"/>
</dbReference>
<keyword evidence="4" id="KW-0862">Zinc</keyword>
<evidence type="ECO:0000256" key="2">
    <source>
        <dbReference type="ARBA" id="ARBA00022737"/>
    </source>
</evidence>
<accession>A0AAV9C572</accession>
<dbReference type="PANTHER" id="PTHR47103:SF8">
    <property type="entry name" value="DNA-BINDING PROTEIN"/>
    <property type="match status" value="1"/>
</dbReference>
<comment type="caution">
    <text evidence="7">The sequence shown here is derived from an EMBL/GenBank/DDBJ whole genome shotgun (WGS) entry which is preliminary data.</text>
</comment>